<name>A0ABY5EUD0_9HYPH</name>
<keyword evidence="2" id="KW-1185">Reference proteome</keyword>
<dbReference type="RefSeq" id="WP_254770001.1">
    <property type="nucleotide sequence ID" value="NZ_CP101114.1"/>
</dbReference>
<accession>A0ABY5EUD0</accession>
<evidence type="ECO:0000313" key="1">
    <source>
        <dbReference type="EMBL" id="UTO28093.1"/>
    </source>
</evidence>
<organism evidence="1 2">
    <name type="scientific">Bartonella harrusi</name>
    <dbReference type="NCBI Taxonomy" id="2961895"/>
    <lineage>
        <taxon>Bacteria</taxon>
        <taxon>Pseudomonadati</taxon>
        <taxon>Pseudomonadota</taxon>
        <taxon>Alphaproteobacteria</taxon>
        <taxon>Hyphomicrobiales</taxon>
        <taxon>Bartonellaceae</taxon>
        <taxon>Bartonella</taxon>
    </lineage>
</organism>
<reference evidence="1" key="1">
    <citation type="submission" date="2022-07" db="EMBL/GenBank/DDBJ databases">
        <title>First report of Bartonella spp. in marsupials in Brazil, with a description of Bartonella harrusi sp. nov. and new proposal for taxonomic reclassification of species of the genus Bartonella.</title>
        <authorList>
            <person name="Amaral R.B."/>
        </authorList>
    </citation>
    <scope>NUCLEOTIDE SEQUENCE</scope>
    <source>
        <strain evidence="1">117A</strain>
    </source>
</reference>
<gene>
    <name evidence="1" type="ORF">NMK50_07785</name>
</gene>
<proteinExistence type="predicted"/>
<sequence length="112" mass="13025">MMLWQVGKMLDEDEMDLWFDQVTLNHDILSEFLSCDVSIKEPEYLNFITFKEGIEELEQNKIVAKGTKKDCYFINPDVFGIARQDEECVFHEDEEGEVDVIFVGGSSHKQLL</sequence>
<evidence type="ECO:0000313" key="2">
    <source>
        <dbReference type="Proteomes" id="UP001059475"/>
    </source>
</evidence>
<dbReference type="Proteomes" id="UP001059475">
    <property type="component" value="Chromosome"/>
</dbReference>
<protein>
    <submittedName>
        <fullName evidence="1">Uncharacterized protein</fullName>
    </submittedName>
</protein>
<dbReference type="EMBL" id="CP101114">
    <property type="protein sequence ID" value="UTO28093.1"/>
    <property type="molecule type" value="Genomic_DNA"/>
</dbReference>